<name>A0A849K3S1_9BURK</name>
<comment type="caution">
    <text evidence="6">The sequence shown here is derived from an EMBL/GenBank/DDBJ whole genome shotgun (WGS) entry which is preliminary data.</text>
</comment>
<dbReference type="Gene3D" id="1.10.10.10">
    <property type="entry name" value="Winged helix-like DNA-binding domain superfamily/Winged helix DNA-binding domain"/>
    <property type="match status" value="1"/>
</dbReference>
<keyword evidence="3" id="KW-0238">DNA-binding</keyword>
<evidence type="ECO:0000256" key="3">
    <source>
        <dbReference type="ARBA" id="ARBA00023125"/>
    </source>
</evidence>
<dbReference type="Pfam" id="PF00126">
    <property type="entry name" value="HTH_1"/>
    <property type="match status" value="1"/>
</dbReference>
<keyword evidence="4" id="KW-0804">Transcription</keyword>
<dbReference type="InterPro" id="IPR000847">
    <property type="entry name" value="LysR_HTH_N"/>
</dbReference>
<protein>
    <submittedName>
        <fullName evidence="6">LysR family transcriptional regulator</fullName>
    </submittedName>
</protein>
<feature type="domain" description="HTH lysR-type" evidence="5">
    <location>
        <begin position="1"/>
        <end position="52"/>
    </location>
</feature>
<dbReference type="InterPro" id="IPR005119">
    <property type="entry name" value="LysR_subst-bd"/>
</dbReference>
<dbReference type="InterPro" id="IPR036388">
    <property type="entry name" value="WH-like_DNA-bd_sf"/>
</dbReference>
<dbReference type="PRINTS" id="PR00039">
    <property type="entry name" value="HTHLYSR"/>
</dbReference>
<reference evidence="6 7" key="2">
    <citation type="submission" date="2020-06" db="EMBL/GenBank/DDBJ databases">
        <title>Ramlibacter rhizophilus sp. nov., isolated from rhizosphere soil of national flower Mugunghwa from South Korea.</title>
        <authorList>
            <person name="Zheng-Fei Y."/>
            <person name="Huan T."/>
        </authorList>
    </citation>
    <scope>NUCLEOTIDE SEQUENCE [LARGE SCALE GENOMIC DNA]</scope>
    <source>
        <strain evidence="6 7">B156</strain>
    </source>
</reference>
<dbReference type="SUPFAM" id="SSF53850">
    <property type="entry name" value="Periplasmic binding protein-like II"/>
    <property type="match status" value="1"/>
</dbReference>
<evidence type="ECO:0000313" key="6">
    <source>
        <dbReference type="EMBL" id="NNU43112.1"/>
    </source>
</evidence>
<dbReference type="InterPro" id="IPR036390">
    <property type="entry name" value="WH_DNA-bd_sf"/>
</dbReference>
<dbReference type="PANTHER" id="PTHR30537">
    <property type="entry name" value="HTH-TYPE TRANSCRIPTIONAL REGULATOR"/>
    <property type="match status" value="1"/>
</dbReference>
<dbReference type="CDD" id="cd08474">
    <property type="entry name" value="PBP2_CrgA_like_5"/>
    <property type="match status" value="1"/>
</dbReference>
<dbReference type="Pfam" id="PF03466">
    <property type="entry name" value="LysR_substrate"/>
    <property type="match status" value="1"/>
</dbReference>
<evidence type="ECO:0000259" key="5">
    <source>
        <dbReference type="PROSITE" id="PS50931"/>
    </source>
</evidence>
<dbReference type="GO" id="GO:0043565">
    <property type="term" value="F:sequence-specific DNA binding"/>
    <property type="evidence" value="ECO:0007669"/>
    <property type="project" value="TreeGrafter"/>
</dbReference>
<dbReference type="PANTHER" id="PTHR30537:SF1">
    <property type="entry name" value="HTH-TYPE TRANSCRIPTIONAL REGULATOR PGRR"/>
    <property type="match status" value="1"/>
</dbReference>
<evidence type="ECO:0000256" key="1">
    <source>
        <dbReference type="ARBA" id="ARBA00009437"/>
    </source>
</evidence>
<organism evidence="6 7">
    <name type="scientific">Ramlibacter montanisoli</name>
    <dbReference type="NCBI Taxonomy" id="2732512"/>
    <lineage>
        <taxon>Bacteria</taxon>
        <taxon>Pseudomonadati</taxon>
        <taxon>Pseudomonadota</taxon>
        <taxon>Betaproteobacteria</taxon>
        <taxon>Burkholderiales</taxon>
        <taxon>Comamonadaceae</taxon>
        <taxon>Ramlibacter</taxon>
    </lineage>
</organism>
<gene>
    <name evidence="6" type="ORF">HK415_08005</name>
</gene>
<dbReference type="PROSITE" id="PS50931">
    <property type="entry name" value="HTH_LYSR"/>
    <property type="match status" value="1"/>
</dbReference>
<evidence type="ECO:0000256" key="2">
    <source>
        <dbReference type="ARBA" id="ARBA00023015"/>
    </source>
</evidence>
<dbReference type="GO" id="GO:0006351">
    <property type="term" value="P:DNA-templated transcription"/>
    <property type="evidence" value="ECO:0007669"/>
    <property type="project" value="TreeGrafter"/>
</dbReference>
<keyword evidence="2" id="KW-0805">Transcription regulation</keyword>
<reference evidence="6 7" key="1">
    <citation type="submission" date="2020-05" db="EMBL/GenBank/DDBJ databases">
        <authorList>
            <person name="Khan S.A."/>
            <person name="Jeon C.O."/>
            <person name="Chun B.H."/>
        </authorList>
    </citation>
    <scope>NUCLEOTIDE SEQUENCE [LARGE SCALE GENOMIC DNA]</scope>
    <source>
        <strain evidence="6 7">B156</strain>
    </source>
</reference>
<dbReference type="GO" id="GO:0003700">
    <property type="term" value="F:DNA-binding transcription factor activity"/>
    <property type="evidence" value="ECO:0007669"/>
    <property type="project" value="InterPro"/>
</dbReference>
<dbReference type="FunFam" id="1.10.10.10:FF:000001">
    <property type="entry name" value="LysR family transcriptional regulator"/>
    <property type="match status" value="1"/>
</dbReference>
<dbReference type="RefSeq" id="WP_171557960.1">
    <property type="nucleotide sequence ID" value="NZ_JABFCS010000001.1"/>
</dbReference>
<dbReference type="Gene3D" id="3.40.190.290">
    <property type="match status" value="1"/>
</dbReference>
<proteinExistence type="inferred from homology"/>
<keyword evidence="7" id="KW-1185">Reference proteome</keyword>
<dbReference type="SUPFAM" id="SSF46785">
    <property type="entry name" value="Winged helix' DNA-binding domain"/>
    <property type="match status" value="1"/>
</dbReference>
<dbReference type="InterPro" id="IPR058163">
    <property type="entry name" value="LysR-type_TF_proteobact-type"/>
</dbReference>
<comment type="similarity">
    <text evidence="1">Belongs to the LysR transcriptional regulatory family.</text>
</comment>
<evidence type="ECO:0000256" key="4">
    <source>
        <dbReference type="ARBA" id="ARBA00023163"/>
    </source>
</evidence>
<evidence type="ECO:0000313" key="7">
    <source>
        <dbReference type="Proteomes" id="UP000552954"/>
    </source>
</evidence>
<sequence>MAFWKVAEHRGFTSAAAELEVSPSALSQAIRQLEARLGVQLLHRTTRSVSLTEAGEAYLARVGPALGQVVEAGEDLNALQGRPAGTLRLNAARISIAMVLQPMLAGFLREHPHVHLELTNDEGFVDIVERGFDAGVRMGESVHKDMVAVPLGGPVTVAVVGSPEYLQRFPAPRHPDDLARHNCVRFRFAGTGAIYKWEFQVNDRLVEYEIGGNLTISDTIFSVEAALEGVGLAYTFEPLVHQHLKDKRLKRVLASFSPTFPGFYLYYPSRRNQSTKLRALVEYASRRR</sequence>
<dbReference type="EMBL" id="JABFCS010000001">
    <property type="protein sequence ID" value="NNU43112.1"/>
    <property type="molecule type" value="Genomic_DNA"/>
</dbReference>
<dbReference type="AlphaFoldDB" id="A0A849K3S1"/>
<dbReference type="Proteomes" id="UP000552954">
    <property type="component" value="Unassembled WGS sequence"/>
</dbReference>
<accession>A0A849K3S1</accession>